<dbReference type="GO" id="GO:0003729">
    <property type="term" value="F:mRNA binding"/>
    <property type="evidence" value="ECO:0007669"/>
    <property type="project" value="TreeGrafter"/>
</dbReference>
<dbReference type="PANTHER" id="PTHR11545:SF2">
    <property type="entry name" value="LARGE RIBOSOMAL SUBUNIT PROTEIN UL13M"/>
    <property type="match status" value="1"/>
</dbReference>
<accession>A0A7S1CFC1</accession>
<dbReference type="HAMAP" id="MF_01366">
    <property type="entry name" value="Ribosomal_uL13"/>
    <property type="match status" value="1"/>
</dbReference>
<dbReference type="GO" id="GO:0005762">
    <property type="term" value="C:mitochondrial large ribosomal subunit"/>
    <property type="evidence" value="ECO:0007669"/>
    <property type="project" value="TreeGrafter"/>
</dbReference>
<dbReference type="Gene3D" id="3.90.1180.10">
    <property type="entry name" value="Ribosomal protein L13"/>
    <property type="match status" value="1"/>
</dbReference>
<dbReference type="InterPro" id="IPR005823">
    <property type="entry name" value="Ribosomal_uL13_bac-type"/>
</dbReference>
<gene>
    <name evidence="4" type="ORF">BSP0115_LOCUS9338</name>
</gene>
<dbReference type="PANTHER" id="PTHR11545">
    <property type="entry name" value="RIBOSOMAL PROTEIN L13"/>
    <property type="match status" value="1"/>
</dbReference>
<dbReference type="GO" id="GO:0017148">
    <property type="term" value="P:negative regulation of translation"/>
    <property type="evidence" value="ECO:0007669"/>
    <property type="project" value="TreeGrafter"/>
</dbReference>
<keyword evidence="3" id="KW-0687">Ribonucleoprotein</keyword>
<dbReference type="EMBL" id="HBFS01013754">
    <property type="protein sequence ID" value="CAD8916081.1"/>
    <property type="molecule type" value="Transcribed_RNA"/>
</dbReference>
<dbReference type="AlphaFoldDB" id="A0A7S1CFC1"/>
<dbReference type="NCBIfam" id="TIGR01066">
    <property type="entry name" value="rplM_bact"/>
    <property type="match status" value="1"/>
</dbReference>
<dbReference type="SUPFAM" id="SSF52161">
    <property type="entry name" value="Ribosomal protein L13"/>
    <property type="match status" value="1"/>
</dbReference>
<dbReference type="InterPro" id="IPR005822">
    <property type="entry name" value="Ribosomal_uL13"/>
</dbReference>
<evidence type="ECO:0000256" key="1">
    <source>
        <dbReference type="ARBA" id="ARBA00006227"/>
    </source>
</evidence>
<dbReference type="GO" id="GO:0003735">
    <property type="term" value="F:structural constituent of ribosome"/>
    <property type="evidence" value="ECO:0007669"/>
    <property type="project" value="InterPro"/>
</dbReference>
<proteinExistence type="inferred from homology"/>
<organism evidence="4">
    <name type="scientific">Bicosoecida sp. CB-2014</name>
    <dbReference type="NCBI Taxonomy" id="1486930"/>
    <lineage>
        <taxon>Eukaryota</taxon>
        <taxon>Sar</taxon>
        <taxon>Stramenopiles</taxon>
        <taxon>Bigyra</taxon>
        <taxon>Opalozoa</taxon>
        <taxon>Bicosoecida</taxon>
    </lineage>
</organism>
<name>A0A7S1CFC1_9STRA</name>
<dbReference type="CDD" id="cd00392">
    <property type="entry name" value="Ribosomal_L13"/>
    <property type="match status" value="1"/>
</dbReference>
<keyword evidence="2" id="KW-0689">Ribosomal protein</keyword>
<reference evidence="4" key="1">
    <citation type="submission" date="2021-01" db="EMBL/GenBank/DDBJ databases">
        <authorList>
            <person name="Corre E."/>
            <person name="Pelletier E."/>
            <person name="Niang G."/>
            <person name="Scheremetjew M."/>
            <person name="Finn R."/>
            <person name="Kale V."/>
            <person name="Holt S."/>
            <person name="Cochrane G."/>
            <person name="Meng A."/>
            <person name="Brown T."/>
            <person name="Cohen L."/>
        </authorList>
    </citation>
    <scope>NUCLEOTIDE SEQUENCE</scope>
    <source>
        <strain evidence="4">Ms1</strain>
    </source>
</reference>
<protein>
    <recommendedName>
        <fullName evidence="5">50S ribosomal protein L13</fullName>
    </recommendedName>
</protein>
<evidence type="ECO:0008006" key="5">
    <source>
        <dbReference type="Google" id="ProtNLM"/>
    </source>
</evidence>
<evidence type="ECO:0000256" key="3">
    <source>
        <dbReference type="ARBA" id="ARBA00023274"/>
    </source>
</evidence>
<comment type="similarity">
    <text evidence="1">Belongs to the universal ribosomal protein uL13 family.</text>
</comment>
<evidence type="ECO:0000313" key="4">
    <source>
        <dbReference type="EMBL" id="CAD8916081.1"/>
    </source>
</evidence>
<dbReference type="Pfam" id="PF00572">
    <property type="entry name" value="Ribosomal_L13"/>
    <property type="match status" value="1"/>
</dbReference>
<dbReference type="GO" id="GO:0006412">
    <property type="term" value="P:translation"/>
    <property type="evidence" value="ECO:0007669"/>
    <property type="project" value="InterPro"/>
</dbReference>
<evidence type="ECO:0000256" key="2">
    <source>
        <dbReference type="ARBA" id="ARBA00022980"/>
    </source>
</evidence>
<sequence>MAGLGHMSRVAAEQRRVWHLVDARDQVVGRLASQIGRLLTGKHKPTYVPHIDCGDHVVVVNASQVAFTGKKRKEKLYRWHTGYPGGLKTLTARQVFERAPDRVLKAAVSGMLPKNTLRPHRLRRLRIYGGEEGLERYHSQLVGSARGAEEFVDAVAPHGMAPKPKPITGDLARDWIPESVAERIGEEAYAGVRSYRALEDKFGITADDVEFEHDSEYEEEMRALYEAILAEEAAAAADGGDELA</sequence>
<dbReference type="InterPro" id="IPR036899">
    <property type="entry name" value="Ribosomal_uL13_sf"/>
</dbReference>